<evidence type="ECO:0000313" key="6">
    <source>
        <dbReference type="Proteomes" id="UP000199286"/>
    </source>
</evidence>
<dbReference type="GO" id="GO:0019853">
    <property type="term" value="P:L-ascorbic acid biosynthetic process"/>
    <property type="evidence" value="ECO:0007669"/>
    <property type="project" value="TreeGrafter"/>
</dbReference>
<keyword evidence="6" id="KW-1185">Reference proteome</keyword>
<proteinExistence type="inferred from homology"/>
<feature type="binding site" evidence="3">
    <location>
        <position position="119"/>
    </location>
    <ligand>
        <name>substrate</name>
    </ligand>
</feature>
<evidence type="ECO:0000256" key="2">
    <source>
        <dbReference type="PIRSR" id="PIRSR605511-1"/>
    </source>
</evidence>
<dbReference type="AlphaFoldDB" id="A0A1H3IRV5"/>
<dbReference type="PANTHER" id="PTHR10907">
    <property type="entry name" value="REGUCALCIN"/>
    <property type="match status" value="1"/>
</dbReference>
<keyword evidence="3" id="KW-0862">Zinc</keyword>
<dbReference type="InterPro" id="IPR013658">
    <property type="entry name" value="SGL"/>
</dbReference>
<dbReference type="GO" id="GO:0004341">
    <property type="term" value="F:gluconolactonase activity"/>
    <property type="evidence" value="ECO:0007669"/>
    <property type="project" value="TreeGrafter"/>
</dbReference>
<dbReference type="Pfam" id="PF08450">
    <property type="entry name" value="SGL"/>
    <property type="match status" value="1"/>
</dbReference>
<comment type="similarity">
    <text evidence="1">Belongs to the SMP-30/CGR1 family.</text>
</comment>
<dbReference type="STRING" id="321339.SAMN05444340_105227"/>
<evidence type="ECO:0000256" key="1">
    <source>
        <dbReference type="ARBA" id="ARBA00008853"/>
    </source>
</evidence>
<dbReference type="RefSeq" id="WP_089882334.1">
    <property type="nucleotide sequence ID" value="NZ_FNPF01000005.1"/>
</dbReference>
<dbReference type="OrthoDB" id="2633250at2"/>
<dbReference type="Gene3D" id="2.120.10.30">
    <property type="entry name" value="TolB, C-terminal domain"/>
    <property type="match status" value="1"/>
</dbReference>
<feature type="domain" description="SMP-30/Gluconolactonase/LRE-like region" evidence="4">
    <location>
        <begin position="16"/>
        <end position="255"/>
    </location>
</feature>
<feature type="binding site" evidence="3">
    <location>
        <position position="99"/>
    </location>
    <ligand>
        <name>substrate</name>
    </ligand>
</feature>
<dbReference type="InterPro" id="IPR005511">
    <property type="entry name" value="SMP-30"/>
</dbReference>
<accession>A0A1H3IRV5</accession>
<dbReference type="PRINTS" id="PR01790">
    <property type="entry name" value="SMP30FAMILY"/>
</dbReference>
<dbReference type="EMBL" id="FNPF01000005">
    <property type="protein sequence ID" value="SDY30317.1"/>
    <property type="molecule type" value="Genomic_DNA"/>
</dbReference>
<sequence length="290" mass="31112">MSHAPVRVHDTTRCLLGEGPLWHPERGQLLWCDILSRRILAREDGRLRDWSFDQFVSCMGWVDRSRVIVATQTDLTLLDLDSGATETLCPVESDNPETRSNDGRADPHGGFWLGTMALDKTPGAGALYRYHEGELTCLRPGLTIPNAICFSPDASCAYFADTPTGRVHRWALDDAGWPTGEPQPFADESASGHAPDGAVCDAAGRVWVANWGSARIAVYSSDGALERTVPMPAAQVTCPAFGGDDLSTLYCTSATIDLPETELTANAAHGLTFAVDGVGTGQGEHRVSLG</sequence>
<name>A0A1H3IRV5_9RHOB</name>
<feature type="binding site" evidence="3">
    <location>
        <position position="146"/>
    </location>
    <ligand>
        <name>a divalent metal cation</name>
        <dbReference type="ChEBI" id="CHEBI:60240"/>
    </ligand>
</feature>
<dbReference type="Proteomes" id="UP000199286">
    <property type="component" value="Unassembled WGS sequence"/>
</dbReference>
<feature type="binding site" evidence="3">
    <location>
        <position position="101"/>
    </location>
    <ligand>
        <name>substrate</name>
    </ligand>
</feature>
<gene>
    <name evidence="5" type="ORF">SAMN05444340_105227</name>
</gene>
<dbReference type="InterPro" id="IPR011042">
    <property type="entry name" value="6-blade_b-propeller_TolB-like"/>
</dbReference>
<protein>
    <submittedName>
        <fullName evidence="5">Sugar lactone lactonase YvrE</fullName>
    </submittedName>
</protein>
<evidence type="ECO:0000259" key="4">
    <source>
        <dbReference type="Pfam" id="PF08450"/>
    </source>
</evidence>
<dbReference type="GO" id="GO:0005509">
    <property type="term" value="F:calcium ion binding"/>
    <property type="evidence" value="ECO:0007669"/>
    <property type="project" value="TreeGrafter"/>
</dbReference>
<feature type="active site" description="Proton donor/acceptor" evidence="2">
    <location>
        <position position="196"/>
    </location>
</feature>
<keyword evidence="3" id="KW-0479">Metal-binding</keyword>
<dbReference type="PANTHER" id="PTHR10907:SF47">
    <property type="entry name" value="REGUCALCIN"/>
    <property type="match status" value="1"/>
</dbReference>
<feature type="binding site" evidence="3">
    <location>
        <position position="196"/>
    </location>
    <ligand>
        <name>a divalent metal cation</name>
        <dbReference type="ChEBI" id="CHEBI:60240"/>
    </ligand>
</feature>
<dbReference type="SUPFAM" id="SSF63829">
    <property type="entry name" value="Calcium-dependent phosphotriesterase"/>
    <property type="match status" value="1"/>
</dbReference>
<evidence type="ECO:0000313" key="5">
    <source>
        <dbReference type="EMBL" id="SDY30317.1"/>
    </source>
</evidence>
<comment type="cofactor">
    <cofactor evidence="3">
        <name>Zn(2+)</name>
        <dbReference type="ChEBI" id="CHEBI:29105"/>
    </cofactor>
    <text evidence="3">Binds 1 divalent metal cation per subunit.</text>
</comment>
<organism evidence="5 6">
    <name type="scientific">Citreimonas salinaria</name>
    <dbReference type="NCBI Taxonomy" id="321339"/>
    <lineage>
        <taxon>Bacteria</taxon>
        <taxon>Pseudomonadati</taxon>
        <taxon>Pseudomonadota</taxon>
        <taxon>Alphaproteobacteria</taxon>
        <taxon>Rhodobacterales</taxon>
        <taxon>Roseobacteraceae</taxon>
        <taxon>Citreimonas</taxon>
    </lineage>
</organism>
<feature type="binding site" evidence="3">
    <location>
        <position position="18"/>
    </location>
    <ligand>
        <name>a divalent metal cation</name>
        <dbReference type="ChEBI" id="CHEBI:60240"/>
    </ligand>
</feature>
<reference evidence="5 6" key="1">
    <citation type="submission" date="2016-10" db="EMBL/GenBank/DDBJ databases">
        <authorList>
            <person name="de Groot N.N."/>
        </authorList>
    </citation>
    <scope>NUCLEOTIDE SEQUENCE [LARGE SCALE GENOMIC DNA]</scope>
    <source>
        <strain evidence="5 6">DSM 26880</strain>
    </source>
</reference>
<evidence type="ECO:0000256" key="3">
    <source>
        <dbReference type="PIRSR" id="PIRSR605511-2"/>
    </source>
</evidence>